<evidence type="ECO:0000256" key="3">
    <source>
        <dbReference type="ARBA" id="ARBA00023242"/>
    </source>
</evidence>
<organism evidence="5 6">
    <name type="scientific">Sporothrix schenckii 1099-18</name>
    <dbReference type="NCBI Taxonomy" id="1397361"/>
    <lineage>
        <taxon>Eukaryota</taxon>
        <taxon>Fungi</taxon>
        <taxon>Dikarya</taxon>
        <taxon>Ascomycota</taxon>
        <taxon>Pezizomycotina</taxon>
        <taxon>Sordariomycetes</taxon>
        <taxon>Sordariomycetidae</taxon>
        <taxon>Ophiostomatales</taxon>
        <taxon>Ophiostomataceae</taxon>
        <taxon>Sporothrix</taxon>
    </lineage>
</organism>
<feature type="compositionally biased region" description="Basic and acidic residues" evidence="4">
    <location>
        <begin position="1"/>
        <end position="12"/>
    </location>
</feature>
<evidence type="ECO:0008006" key="7">
    <source>
        <dbReference type="Google" id="ProtNLM"/>
    </source>
</evidence>
<evidence type="ECO:0000313" key="5">
    <source>
        <dbReference type="EMBL" id="KJR88668.1"/>
    </source>
</evidence>
<protein>
    <recommendedName>
        <fullName evidence="7">DUF1740-domain-containing protein</fullName>
    </recommendedName>
</protein>
<evidence type="ECO:0000256" key="4">
    <source>
        <dbReference type="SAM" id="MobiDB-lite"/>
    </source>
</evidence>
<feature type="compositionally biased region" description="Basic residues" evidence="4">
    <location>
        <begin position="32"/>
        <end position="46"/>
    </location>
</feature>
<dbReference type="Proteomes" id="UP000033710">
    <property type="component" value="Unassembled WGS sequence"/>
</dbReference>
<dbReference type="InterPro" id="IPR013633">
    <property type="entry name" value="NRDE-2"/>
</dbReference>
<feature type="compositionally biased region" description="Basic and acidic residues" evidence="4">
    <location>
        <begin position="47"/>
        <end position="96"/>
    </location>
</feature>
<feature type="region of interest" description="Disordered" evidence="4">
    <location>
        <begin position="268"/>
        <end position="356"/>
    </location>
</feature>
<dbReference type="GO" id="GO:1902369">
    <property type="term" value="P:negative regulation of RNA catabolic process"/>
    <property type="evidence" value="ECO:0007669"/>
    <property type="project" value="TreeGrafter"/>
</dbReference>
<comment type="similarity">
    <text evidence="2">Belongs to the NRDE2 family.</text>
</comment>
<accession>A0A0F2MG42</accession>
<dbReference type="PANTHER" id="PTHR13471:SF0">
    <property type="entry name" value="NUCLEAR EXOSOME REGULATOR NRDE2"/>
    <property type="match status" value="1"/>
</dbReference>
<dbReference type="Pfam" id="PF08424">
    <property type="entry name" value="NRDE-2"/>
    <property type="match status" value="1"/>
</dbReference>
<reference evidence="5 6" key="2">
    <citation type="journal article" date="2015" name="Eukaryot. Cell">
        <title>Asexual propagation of a virulent clone complex in a human and feline outbreak of sporotrichosis.</title>
        <authorList>
            <person name="Teixeira Mde M."/>
            <person name="Rodrigues A.M."/>
            <person name="Tsui C.K."/>
            <person name="de Almeida L.G."/>
            <person name="Van Diepeningen A.D."/>
            <person name="van den Ende B.G."/>
            <person name="Fernandes G.F."/>
            <person name="Kano R."/>
            <person name="Hamelin R.C."/>
            <person name="Lopes-Bezerra L.M."/>
            <person name="Vasconcelos A.T."/>
            <person name="de Hoog S."/>
            <person name="de Camargo Z.P."/>
            <person name="Felipe M.S."/>
        </authorList>
    </citation>
    <scope>NUCLEOTIDE SEQUENCE [LARGE SCALE GENOMIC DNA]</scope>
    <source>
        <strain evidence="5 6">1099-18</strain>
    </source>
</reference>
<reference evidence="5 6" key="1">
    <citation type="journal article" date="2014" name="BMC Genomics">
        <title>Comparative genomics of the major fungal agents of human and animal Sporotrichosis: Sporothrix schenckii and Sporothrix brasiliensis.</title>
        <authorList>
            <person name="Teixeira M.M."/>
            <person name="de Almeida L.G."/>
            <person name="Kubitschek-Barreira P."/>
            <person name="Alves F.L."/>
            <person name="Kioshima E.S."/>
            <person name="Abadio A.K."/>
            <person name="Fernandes L."/>
            <person name="Derengowski L.S."/>
            <person name="Ferreira K.S."/>
            <person name="Souza R.C."/>
            <person name="Ruiz J.C."/>
            <person name="de Andrade N.C."/>
            <person name="Paes H.C."/>
            <person name="Nicola A.M."/>
            <person name="Albuquerque P."/>
            <person name="Gerber A.L."/>
            <person name="Martins V.P."/>
            <person name="Peconick L.D."/>
            <person name="Neto A.V."/>
            <person name="Chaucanez C.B."/>
            <person name="Silva P.A."/>
            <person name="Cunha O.L."/>
            <person name="de Oliveira F.F."/>
            <person name="dos Santos T.C."/>
            <person name="Barros A.L."/>
            <person name="Soares M.A."/>
            <person name="de Oliveira L.M."/>
            <person name="Marini M.M."/>
            <person name="Villalobos-Duno H."/>
            <person name="Cunha M.M."/>
            <person name="de Hoog S."/>
            <person name="da Silveira J.F."/>
            <person name="Henrissat B."/>
            <person name="Nino-Vega G.A."/>
            <person name="Cisalpino P.S."/>
            <person name="Mora-Montes H.M."/>
            <person name="Almeida S.R."/>
            <person name="Stajich J.E."/>
            <person name="Lopes-Bezerra L.M."/>
            <person name="Vasconcelos A.T."/>
            <person name="Felipe M.S."/>
        </authorList>
    </citation>
    <scope>NUCLEOTIDE SEQUENCE [LARGE SCALE GENOMIC DNA]</scope>
    <source>
        <strain evidence="5 6">1099-18</strain>
    </source>
</reference>
<comment type="caution">
    <text evidence="5">The sequence shown here is derived from an EMBL/GenBank/DDBJ whole genome shotgun (WGS) entry which is preliminary data.</text>
</comment>
<feature type="region of interest" description="Disordered" evidence="4">
    <location>
        <begin position="1"/>
        <end position="163"/>
    </location>
</feature>
<dbReference type="KEGG" id="ssck:SPSK_06902"/>
<dbReference type="GO" id="GO:0031048">
    <property type="term" value="P:regulatory ncRNA-mediated heterochromatin formation"/>
    <property type="evidence" value="ECO:0007669"/>
    <property type="project" value="TreeGrafter"/>
</dbReference>
<evidence type="ECO:0000313" key="6">
    <source>
        <dbReference type="Proteomes" id="UP000033710"/>
    </source>
</evidence>
<dbReference type="GO" id="GO:0071013">
    <property type="term" value="C:catalytic step 2 spliceosome"/>
    <property type="evidence" value="ECO:0007669"/>
    <property type="project" value="TreeGrafter"/>
</dbReference>
<dbReference type="VEuPathDB" id="FungiDB:SPSK_06902"/>
<feature type="compositionally biased region" description="Basic and acidic residues" evidence="4">
    <location>
        <begin position="104"/>
        <end position="162"/>
    </location>
</feature>
<proteinExistence type="inferred from homology"/>
<sequence length="1298" mass="144544">MASRGHDGREGRTGLSIANADGVDGKDLRSRHYEHRSHGSHHSHRSHREDDDRHRHEHRERERGDHGRDRDRHHDKKSRHDQPKGGPDDRDKDWYSSRHSRHNHREDLQHRERPGHGGGRASHDEKRSRHRSRERDVSKASDHCHRSDDRSQRDAQRGHHDTQMVVFQTAKQDRRGSHNDIYREAVGDSDNALFALDTRGDRLIWQFGTNDARRVPSYHRYRHGRSILGAQGRFTFVQDGSKVIFGAESKSAEGSVLSDKNNPLLRRVLQSSTKSEPSREHGVSLRRRKPAVMANNSNEAAKESEFVSLRTTKKRRRGPESESDDDEADSSQNTDSDEEDESESSSASSNDGLDTEEDSFFTARDDAHSTTRRKLAELNQRVKDDPQDVDAWLDLVDLQDQQSLLLGNNHGDQSLGPSGGPAKTKEEISGISSVKLSIIESALRQVHSPSARERLELAMMREGSKVWTPKRLAQQWTDLVRNNASGSGLGFLLWKARLDFEMTNLSTLTVDGIKLFCVERLRALEAEATALTNDAAKEAEIYSQVIYVFLRVTRFMYDAGFRDLAAAAWQATLESSFARPSTEVEGASLGQFWDSEIQRIGEEGAQGWRSYAAKIQAGEDAEEALLDYNVETHSLPTLDFAKLAKSAYQEEASDMDEYKPLYEAWVVAERQRANFAKLPARVIDDIDDGGFEDVFRVAVFSDLRALLFHIPDSLLPILKPVLVDAFLLFCQLAPAFSTSTWIETARNDPFLAIVVLSGEGGVNGIKLEAPQEDPVDGLGTAGRSPPDLFYDGSHIVRTSDVLFSNPRWFRYLPDWLHQQNPAAVEAPVPPSWVANTLRQLVQLFGFNELALYSLAVDAMVNPTAVKKAARALIKQDISNTALYEAYAQAEASRGNVDVARTVLASATTGTGIANVEAELTLRQTWAWIELESGQKNGAVRRLALQSATREDTPHTPVTAREVNQPLSPAESLRLRHTLRTGMEFGISAGYARRAALFAQTFVLFEYLSSTDHEKELPQKHQSKQGNILAAMAIATTFSEEMQSRGYAATVVHEQFLQCVARIIYFHATHGAYRPTDLQAPLQKMVTLFPQNGIFLRLFAWIDPASASGLSQLRPDNPLQMILDTVVLTRDNDCPSSRAFVIRHALQSGHGQGHAARAAFERALGGRHGSSDYNLTCYGNARLWQAFVHLTAVEAMASATVAARRDGRGVRVRGVDKKMVALAKDVYYRSVRACPGAKDVLLEAFGPNTGLVATSSEAGMLPSDLRAVFQTVVGKGLRVHIDLVEAQDRVSQALNNLSK</sequence>
<dbReference type="PANTHER" id="PTHR13471">
    <property type="entry name" value="TETRATRICOPEPTIDE-LIKE HELICAL"/>
    <property type="match status" value="1"/>
</dbReference>
<dbReference type="GeneID" id="27668851"/>
<evidence type="ECO:0000256" key="1">
    <source>
        <dbReference type="ARBA" id="ARBA00004123"/>
    </source>
</evidence>
<name>A0A0F2MG42_SPOSC</name>
<dbReference type="RefSeq" id="XP_016591344.1">
    <property type="nucleotide sequence ID" value="XM_016733574.1"/>
</dbReference>
<gene>
    <name evidence="5" type="ORF">SPSK_06902</name>
</gene>
<evidence type="ECO:0000256" key="2">
    <source>
        <dbReference type="ARBA" id="ARBA00009265"/>
    </source>
</evidence>
<keyword evidence="3" id="KW-0539">Nucleus</keyword>
<comment type="subcellular location">
    <subcellularLocation>
        <location evidence="1">Nucleus</location>
    </subcellularLocation>
</comment>
<dbReference type="EMBL" id="AXCR01000004">
    <property type="protein sequence ID" value="KJR88668.1"/>
    <property type="molecule type" value="Genomic_DNA"/>
</dbReference>
<dbReference type="OrthoDB" id="297219at2759"/>
<feature type="compositionally biased region" description="Acidic residues" evidence="4">
    <location>
        <begin position="321"/>
        <end position="343"/>
    </location>
</feature>